<dbReference type="Proteomes" id="UP000009062">
    <property type="component" value="Plasmid extrachromosomal element"/>
</dbReference>
<gene>
    <name evidence="1" type="ORF">Pogu_ECE007</name>
</gene>
<evidence type="ECO:0000313" key="1">
    <source>
        <dbReference type="EMBL" id="AFA40834.1"/>
    </source>
</evidence>
<keyword evidence="2" id="KW-1185">Reference proteome</keyword>
<keyword evidence="1" id="KW-0614">Plasmid</keyword>
<reference evidence="1 2" key="1">
    <citation type="submission" date="2012-01" db="EMBL/GenBank/DDBJ databases">
        <title>Complete Genome Sequence of Pyrobaculum oguniense.</title>
        <authorList>
            <person name="Bernick D.L."/>
            <person name="Karplus K."/>
            <person name="Lui L.M."/>
            <person name="Coker J.K.C."/>
            <person name="Murphy J.N."/>
            <person name="Cozen A.E."/>
            <person name="Chan P.P."/>
            <person name="Lowe T.M."/>
        </authorList>
    </citation>
    <scope>NUCLEOTIDE SEQUENCE [LARGE SCALE GENOMIC DNA]</scope>
    <source>
        <strain evidence="1 2">TE7</strain>
        <plasmid evidence="1 2">extrachromosomal element</plasmid>
    </source>
</reference>
<dbReference type="EMBL" id="CP003317">
    <property type="protein sequence ID" value="AFA40834.1"/>
    <property type="molecule type" value="Genomic_DNA"/>
</dbReference>
<protein>
    <submittedName>
        <fullName evidence="1">Uncharacterized protein</fullName>
    </submittedName>
</protein>
<proteinExistence type="predicted"/>
<dbReference type="AlphaFoldDB" id="H6QE04"/>
<name>H6QE04_PYROT</name>
<dbReference type="HOGENOM" id="CLU_2713007_0_0_2"/>
<dbReference type="KEGG" id="pog:Pogu_ECE007"/>
<organism evidence="1 2">
    <name type="scientific">Pyrobaculum oguniense (strain DSM 13380 / JCM 10595 / TE7)</name>
    <dbReference type="NCBI Taxonomy" id="698757"/>
    <lineage>
        <taxon>Archaea</taxon>
        <taxon>Thermoproteota</taxon>
        <taxon>Thermoprotei</taxon>
        <taxon>Thermoproteales</taxon>
        <taxon>Thermoproteaceae</taxon>
        <taxon>Pyrobaculum</taxon>
    </lineage>
</organism>
<sequence length="72" mass="8312">MIECFRTLVRKIDFAMRFISVAYDALQDKVYEEVPSDLQREIYWRAVDLLEAALNDAINCGEGKELVEVAVQ</sequence>
<evidence type="ECO:0000313" key="2">
    <source>
        <dbReference type="Proteomes" id="UP000009062"/>
    </source>
</evidence>
<accession>H6QE04</accession>
<geneLocation type="plasmid" evidence="1 2">
    <name>extrachromosomal element</name>
</geneLocation>